<protein>
    <submittedName>
        <fullName evidence="2">Uncharacterized protein</fullName>
    </submittedName>
</protein>
<organism evidence="2 3">
    <name type="scientific">Porphyra umbilicalis</name>
    <name type="common">Purple laver</name>
    <name type="synonym">Red alga</name>
    <dbReference type="NCBI Taxonomy" id="2786"/>
    <lineage>
        <taxon>Eukaryota</taxon>
        <taxon>Rhodophyta</taxon>
        <taxon>Bangiophyceae</taxon>
        <taxon>Bangiales</taxon>
        <taxon>Bangiaceae</taxon>
        <taxon>Porphyra</taxon>
    </lineage>
</organism>
<feature type="region of interest" description="Disordered" evidence="1">
    <location>
        <begin position="54"/>
        <end position="81"/>
    </location>
</feature>
<evidence type="ECO:0000256" key="1">
    <source>
        <dbReference type="SAM" id="MobiDB-lite"/>
    </source>
</evidence>
<dbReference type="Proteomes" id="UP000218209">
    <property type="component" value="Unassembled WGS sequence"/>
</dbReference>
<reference evidence="2 3" key="1">
    <citation type="submission" date="2017-03" db="EMBL/GenBank/DDBJ databases">
        <title>WGS assembly of Porphyra umbilicalis.</title>
        <authorList>
            <person name="Brawley S.H."/>
            <person name="Blouin N.A."/>
            <person name="Ficko-Blean E."/>
            <person name="Wheeler G.L."/>
            <person name="Lohr M."/>
            <person name="Goodson H.V."/>
            <person name="Jenkins J.W."/>
            <person name="Blaby-Haas C.E."/>
            <person name="Helliwell K.E."/>
            <person name="Chan C."/>
            <person name="Marriage T."/>
            <person name="Bhattacharya D."/>
            <person name="Klein A.S."/>
            <person name="Badis Y."/>
            <person name="Brodie J."/>
            <person name="Cao Y."/>
            <person name="Collen J."/>
            <person name="Dittami S.M."/>
            <person name="Gachon C.M."/>
            <person name="Green B.R."/>
            <person name="Karpowicz S."/>
            <person name="Kim J.W."/>
            <person name="Kudahl U."/>
            <person name="Lin S."/>
            <person name="Michel G."/>
            <person name="Mittag M."/>
            <person name="Olson B.J."/>
            <person name="Pangilinan J."/>
            <person name="Peng Y."/>
            <person name="Qiu H."/>
            <person name="Shu S."/>
            <person name="Singer J.T."/>
            <person name="Smith A.G."/>
            <person name="Sprecher B.N."/>
            <person name="Wagner V."/>
            <person name="Wang W."/>
            <person name="Wang Z.-Y."/>
            <person name="Yan J."/>
            <person name="Yarish C."/>
            <person name="Zoeuner-Riek S."/>
            <person name="Zhuang Y."/>
            <person name="Zou Y."/>
            <person name="Lindquist E.A."/>
            <person name="Grimwood J."/>
            <person name="Barry K."/>
            <person name="Rokhsar D.S."/>
            <person name="Schmutz J."/>
            <person name="Stiller J.W."/>
            <person name="Grossman A.R."/>
            <person name="Prochnik S.E."/>
        </authorList>
    </citation>
    <scope>NUCLEOTIDE SEQUENCE [LARGE SCALE GENOMIC DNA]</scope>
    <source>
        <strain evidence="2">4086291</strain>
    </source>
</reference>
<accession>A0A1X6PKN5</accession>
<evidence type="ECO:0000313" key="3">
    <source>
        <dbReference type="Proteomes" id="UP000218209"/>
    </source>
</evidence>
<feature type="region of interest" description="Disordered" evidence="1">
    <location>
        <begin position="359"/>
        <end position="419"/>
    </location>
</feature>
<dbReference type="AlphaFoldDB" id="A0A1X6PKN5"/>
<evidence type="ECO:0000313" key="2">
    <source>
        <dbReference type="EMBL" id="OSX81441.1"/>
    </source>
</evidence>
<feature type="compositionally biased region" description="Basic and acidic residues" evidence="1">
    <location>
        <begin position="399"/>
        <end position="410"/>
    </location>
</feature>
<keyword evidence="3" id="KW-1185">Reference proteome</keyword>
<sequence>MHPNTSGNSRPPTHYGAPASSTQNDRQHRAEAPPTAIRLQPIRWKPNHILSRRAIPHGRPAHERRRRLLHSSHGGAATEVRPPRRYQPVRVVRRNHNLLRCLLTAIVVLVLLPPTQPELLKPQLRVAGDARCNAASPCACKRAPPHHSQRRLHGAELALVPHVWVELVGHHPPVLPQLVHAHAVIHPCGPARRHLPTRPRHGHVAGGARQAPPQVQPPRARVVVKRQDAEARRHKQHPDVRTRRPQQRPIRVEAAEGGHPHAPRWVLCVKRNAGGVDGQVGGAVGEGGIVGAERLHHLADVGIVFGRALVGVGRRRRAALRRWHLPAAIHAGGRRTLWRRRGCWRVRANALAFTSGGAAGRRDRLRGGGGGGEGAADARSRRWPAAAAGGGGRARRVAARRDEADEREGRVAPTKAPQAAAGATAIAQAAGADGAAAGTATVTAAAVGGALLGDGPVRAGTQGRRMVIVCRVDGHAQPRC</sequence>
<name>A0A1X6PKN5_PORUM</name>
<dbReference type="EMBL" id="KV918762">
    <property type="protein sequence ID" value="OSX81441.1"/>
    <property type="molecule type" value="Genomic_DNA"/>
</dbReference>
<gene>
    <name evidence="2" type="ORF">BU14_0021s0046</name>
</gene>
<proteinExistence type="predicted"/>
<feature type="compositionally biased region" description="Polar residues" evidence="1">
    <location>
        <begin position="1"/>
        <end position="11"/>
    </location>
</feature>
<feature type="region of interest" description="Disordered" evidence="1">
    <location>
        <begin position="200"/>
        <end position="256"/>
    </location>
</feature>
<feature type="region of interest" description="Disordered" evidence="1">
    <location>
        <begin position="1"/>
        <end position="40"/>
    </location>
</feature>
<feature type="compositionally biased region" description="Low complexity" evidence="1">
    <location>
        <begin position="206"/>
        <end position="221"/>
    </location>
</feature>
<feature type="compositionally biased region" description="Basic and acidic residues" evidence="1">
    <location>
        <begin position="225"/>
        <end position="242"/>
    </location>
</feature>